<evidence type="ECO:0000313" key="11">
    <source>
        <dbReference type="WBParaSite" id="PDA_v2.g22797.t1"/>
    </source>
</evidence>
<dbReference type="Pfam" id="PF00400">
    <property type="entry name" value="WD40"/>
    <property type="match status" value="1"/>
</dbReference>
<evidence type="ECO:0000256" key="1">
    <source>
        <dbReference type="ARBA" id="ARBA00004138"/>
    </source>
</evidence>
<name>A0A914PWU8_9BILA</name>
<evidence type="ECO:0000313" key="10">
    <source>
        <dbReference type="Proteomes" id="UP000887578"/>
    </source>
</evidence>
<dbReference type="GO" id="GO:0036064">
    <property type="term" value="C:ciliary basal body"/>
    <property type="evidence" value="ECO:0007669"/>
    <property type="project" value="TreeGrafter"/>
</dbReference>
<keyword evidence="3" id="KW-0853">WD repeat</keyword>
<dbReference type="InterPro" id="IPR001680">
    <property type="entry name" value="WD40_rpt"/>
</dbReference>
<keyword evidence="6" id="KW-0969">Cilium</keyword>
<evidence type="ECO:0000256" key="4">
    <source>
        <dbReference type="ARBA" id="ARBA00022737"/>
    </source>
</evidence>
<dbReference type="SUPFAM" id="SSF50978">
    <property type="entry name" value="WD40 repeat-like"/>
    <property type="match status" value="1"/>
</dbReference>
<keyword evidence="7" id="KW-0966">Cell projection</keyword>
<keyword evidence="5" id="KW-0802">TPR repeat</keyword>
<dbReference type="InterPro" id="IPR056157">
    <property type="entry name" value="TPR_IFT80_172_dom"/>
</dbReference>
<reference evidence="11" key="1">
    <citation type="submission" date="2022-11" db="UniProtKB">
        <authorList>
            <consortium name="WormBaseParasite"/>
        </authorList>
    </citation>
    <scope>IDENTIFICATION</scope>
</reference>
<feature type="domain" description="IFT80/172/WDR35 TPR" evidence="9">
    <location>
        <begin position="624"/>
        <end position="727"/>
    </location>
</feature>
<comment type="subcellular location">
    <subcellularLocation>
        <location evidence="1">Cell projection</location>
        <location evidence="1">Cilium</location>
    </subcellularLocation>
</comment>
<organism evidence="10 11">
    <name type="scientific">Panagrolaimus davidi</name>
    <dbReference type="NCBI Taxonomy" id="227884"/>
    <lineage>
        <taxon>Eukaryota</taxon>
        <taxon>Metazoa</taxon>
        <taxon>Ecdysozoa</taxon>
        <taxon>Nematoda</taxon>
        <taxon>Chromadorea</taxon>
        <taxon>Rhabditida</taxon>
        <taxon>Tylenchina</taxon>
        <taxon>Panagrolaimomorpha</taxon>
        <taxon>Panagrolaimoidea</taxon>
        <taxon>Panagrolaimidae</taxon>
        <taxon>Panagrolaimus</taxon>
    </lineage>
</organism>
<sequence>MKLKYLGTLLDSLDGIAKIRAIAVAPNNRKVAIATADLNIVLFDDKLQKKDKFATKPVDSKYGKKSYIVTSLAFSPDSTKLAIGQTDNIVFVYKLGETWDEKKVICNKFTQSAPVTSLIWPEENRLIIGLTDGKVRYASVHSNKCSTIYKTDAGIISLAQSPNRRSFVSGHEDSAIILFSFETRTQSKICVHTTPPYCLLLSNFGILAAGADKRIVSYSEQGRILQEFDCGRDPKERSFNCAILDPTGYNAIFGSFDRLKLMSWSQRRGAWDEGQILTIKNLYVVTALTWKPDGSTVLCGNLSGLVLSIDCALKRALIKNQFETTFVSPSQVVVRDINSDARCVLRSDKGLSITDIRVMGRTSRYVIAYTASTLIMVDRETEKSSEIPWESGGNEKFYLDNENVGMIINAGEISFIEYGRNEIAGWIRTERLSPHLISARLNERSTKSGGDLRRVAYMLDVHTIAIVDLTSGNTISQINHGNVVDWLELNETGSKLLFRDVRSSLFLFDVETEKSSNMINFCSYVQWVPKSDVVVAQSGDQLCVWYNTDFADQVTQIPIQGDVDAVLRDNNRTEVIVQEANAKVAYELDSAMIEFGTAIEDLDLSRAVVFLEESEKDRVEVSSMWKQLAEVALEQGNLLIAQRAFAGLKDISRVKFLEETIQLAEDAAKQIGGDGTQHYKVRARLALMKKNFKEAERIYLEQNSVQEVIEMYQKLHKWEEAIELAKATVTS</sequence>
<proteinExistence type="inferred from homology"/>
<comment type="similarity">
    <text evidence="8">Belongs to the IFT172 family.</text>
</comment>
<dbReference type="GO" id="GO:0030992">
    <property type="term" value="C:intraciliary transport particle B"/>
    <property type="evidence" value="ECO:0007669"/>
    <property type="project" value="TreeGrafter"/>
</dbReference>
<keyword evidence="10" id="KW-1185">Reference proteome</keyword>
<dbReference type="Gene3D" id="1.25.40.470">
    <property type="match status" value="1"/>
</dbReference>
<evidence type="ECO:0000259" key="9">
    <source>
        <dbReference type="Pfam" id="PF23387"/>
    </source>
</evidence>
<keyword evidence="2" id="KW-0217">Developmental protein</keyword>
<dbReference type="InterPro" id="IPR015943">
    <property type="entry name" value="WD40/YVTN_repeat-like_dom_sf"/>
</dbReference>
<dbReference type="Gene3D" id="2.130.10.10">
    <property type="entry name" value="YVTN repeat-like/Quinoprotein amine dehydrogenase"/>
    <property type="match status" value="2"/>
</dbReference>
<evidence type="ECO:0000256" key="6">
    <source>
        <dbReference type="ARBA" id="ARBA00023069"/>
    </source>
</evidence>
<dbReference type="Proteomes" id="UP000887578">
    <property type="component" value="Unplaced"/>
</dbReference>
<evidence type="ECO:0000256" key="5">
    <source>
        <dbReference type="ARBA" id="ARBA00022803"/>
    </source>
</evidence>
<dbReference type="PANTHER" id="PTHR15722">
    <property type="entry name" value="IFT140/172-RELATED"/>
    <property type="match status" value="1"/>
</dbReference>
<dbReference type="GO" id="GO:0042073">
    <property type="term" value="P:intraciliary transport"/>
    <property type="evidence" value="ECO:0007669"/>
    <property type="project" value="TreeGrafter"/>
</dbReference>
<evidence type="ECO:0000256" key="2">
    <source>
        <dbReference type="ARBA" id="ARBA00022473"/>
    </source>
</evidence>
<dbReference type="GO" id="GO:0005930">
    <property type="term" value="C:axoneme"/>
    <property type="evidence" value="ECO:0007669"/>
    <property type="project" value="TreeGrafter"/>
</dbReference>
<keyword evidence="4" id="KW-0677">Repeat</keyword>
<evidence type="ECO:0000256" key="8">
    <source>
        <dbReference type="ARBA" id="ARBA00038130"/>
    </source>
</evidence>
<evidence type="ECO:0000256" key="7">
    <source>
        <dbReference type="ARBA" id="ARBA00023273"/>
    </source>
</evidence>
<protein>
    <recommendedName>
        <fullName evidence="9">IFT80/172/WDR35 TPR domain-containing protein</fullName>
    </recommendedName>
</protein>
<dbReference type="WBParaSite" id="PDA_v2.g22797.t1">
    <property type="protein sequence ID" value="PDA_v2.g22797.t1"/>
    <property type="gene ID" value="PDA_v2.g22797"/>
</dbReference>
<dbReference type="SMART" id="SM00320">
    <property type="entry name" value="WD40"/>
    <property type="match status" value="7"/>
</dbReference>
<dbReference type="InterPro" id="IPR011047">
    <property type="entry name" value="Quinoprotein_ADH-like_sf"/>
</dbReference>
<accession>A0A914PWU8</accession>
<dbReference type="InterPro" id="IPR036322">
    <property type="entry name" value="WD40_repeat_dom_sf"/>
</dbReference>
<dbReference type="Pfam" id="PF23387">
    <property type="entry name" value="TPR_IFT80_172"/>
    <property type="match status" value="1"/>
</dbReference>
<evidence type="ECO:0000256" key="3">
    <source>
        <dbReference type="ARBA" id="ARBA00022574"/>
    </source>
</evidence>
<dbReference type="AlphaFoldDB" id="A0A914PWU8"/>
<dbReference type="SUPFAM" id="SSF50998">
    <property type="entry name" value="Quinoprotein alcohol dehydrogenase-like"/>
    <property type="match status" value="1"/>
</dbReference>
<dbReference type="PANTHER" id="PTHR15722:SF2">
    <property type="entry name" value="INTRAFLAGELLAR TRANSPORT PROTEIN 172 HOMOLOG"/>
    <property type="match status" value="1"/>
</dbReference>